<feature type="transmembrane region" description="Helical" evidence="6">
    <location>
        <begin position="130"/>
        <end position="148"/>
    </location>
</feature>
<feature type="transmembrane region" description="Helical" evidence="6">
    <location>
        <begin position="103"/>
        <end position="124"/>
    </location>
</feature>
<protein>
    <submittedName>
        <fullName evidence="7">Ribose ABC transporter permease</fullName>
    </submittedName>
</protein>
<evidence type="ECO:0000256" key="1">
    <source>
        <dbReference type="ARBA" id="ARBA00004651"/>
    </source>
</evidence>
<dbReference type="Pfam" id="PF02653">
    <property type="entry name" value="BPD_transp_2"/>
    <property type="match status" value="1"/>
</dbReference>
<organism evidence="7 8">
    <name type="scientific">Anaerosacchariphilus polymeriproducens</name>
    <dbReference type="NCBI Taxonomy" id="1812858"/>
    <lineage>
        <taxon>Bacteria</taxon>
        <taxon>Bacillati</taxon>
        <taxon>Bacillota</taxon>
        <taxon>Clostridia</taxon>
        <taxon>Lachnospirales</taxon>
        <taxon>Lachnospiraceae</taxon>
        <taxon>Anaerosacchariphilus</taxon>
    </lineage>
</organism>
<evidence type="ECO:0000256" key="3">
    <source>
        <dbReference type="ARBA" id="ARBA00022692"/>
    </source>
</evidence>
<keyword evidence="2" id="KW-1003">Cell membrane</keyword>
<evidence type="ECO:0000313" key="7">
    <source>
        <dbReference type="EMBL" id="RDU22239.1"/>
    </source>
</evidence>
<dbReference type="GO" id="GO:0005886">
    <property type="term" value="C:plasma membrane"/>
    <property type="evidence" value="ECO:0007669"/>
    <property type="project" value="UniProtKB-SubCell"/>
</dbReference>
<feature type="transmembrane region" description="Helical" evidence="6">
    <location>
        <begin position="300"/>
        <end position="319"/>
    </location>
</feature>
<dbReference type="OrthoDB" id="9813906at2"/>
<gene>
    <name evidence="7" type="primary">rbsC</name>
    <name evidence="7" type="ORF">DWV06_17100</name>
</gene>
<dbReference type="InterPro" id="IPR001851">
    <property type="entry name" value="ABC_transp_permease"/>
</dbReference>
<feature type="transmembrane region" description="Helical" evidence="6">
    <location>
        <begin position="255"/>
        <end position="288"/>
    </location>
</feature>
<accession>A0A371ARP0</accession>
<evidence type="ECO:0000256" key="5">
    <source>
        <dbReference type="ARBA" id="ARBA00023136"/>
    </source>
</evidence>
<name>A0A371ARP0_9FIRM</name>
<evidence type="ECO:0000256" key="2">
    <source>
        <dbReference type="ARBA" id="ARBA00022475"/>
    </source>
</evidence>
<dbReference type="EMBL" id="QRCT01000050">
    <property type="protein sequence ID" value="RDU22239.1"/>
    <property type="molecule type" value="Genomic_DNA"/>
</dbReference>
<dbReference type="Proteomes" id="UP000255036">
    <property type="component" value="Unassembled WGS sequence"/>
</dbReference>
<feature type="transmembrane region" description="Helical" evidence="6">
    <location>
        <begin position="62"/>
        <end position="91"/>
    </location>
</feature>
<evidence type="ECO:0000256" key="6">
    <source>
        <dbReference type="SAM" id="Phobius"/>
    </source>
</evidence>
<evidence type="ECO:0000256" key="4">
    <source>
        <dbReference type="ARBA" id="ARBA00022989"/>
    </source>
</evidence>
<dbReference type="CDD" id="cd06579">
    <property type="entry name" value="TM_PBP1_transp_AraH_like"/>
    <property type="match status" value="1"/>
</dbReference>
<evidence type="ECO:0000313" key="8">
    <source>
        <dbReference type="Proteomes" id="UP000255036"/>
    </source>
</evidence>
<dbReference type="GO" id="GO:0022857">
    <property type="term" value="F:transmembrane transporter activity"/>
    <property type="evidence" value="ECO:0007669"/>
    <property type="project" value="InterPro"/>
</dbReference>
<keyword evidence="5 6" id="KW-0472">Membrane</keyword>
<feature type="transmembrane region" description="Helical" evidence="6">
    <location>
        <begin position="221"/>
        <end position="243"/>
    </location>
</feature>
<keyword evidence="3 6" id="KW-0812">Transmembrane</keyword>
<keyword evidence="4 6" id="KW-1133">Transmembrane helix</keyword>
<comment type="subcellular location">
    <subcellularLocation>
        <location evidence="1">Cell membrane</location>
        <topology evidence="1">Multi-pass membrane protein</topology>
    </subcellularLocation>
</comment>
<comment type="caution">
    <text evidence="7">The sequence shown here is derived from an EMBL/GenBank/DDBJ whole genome shotgun (WGS) entry which is preliminary data.</text>
</comment>
<feature type="transmembrane region" description="Helical" evidence="6">
    <location>
        <begin position="21"/>
        <end position="42"/>
    </location>
</feature>
<keyword evidence="8" id="KW-1185">Reference proteome</keyword>
<dbReference type="AlphaFoldDB" id="A0A371ARP0"/>
<reference evidence="7 8" key="1">
    <citation type="submission" date="2018-07" db="EMBL/GenBank/DDBJ databases">
        <title>Anaerosacharophilus polymeroproducens gen. nov. sp. nov., an anaerobic bacterium isolated from salt field.</title>
        <authorList>
            <person name="Kim W."/>
            <person name="Yang S.-H."/>
            <person name="Oh J."/>
            <person name="Lee J.-H."/>
            <person name="Kwon K.K."/>
        </authorList>
    </citation>
    <scope>NUCLEOTIDE SEQUENCE [LARGE SCALE GENOMIC DNA]</scope>
    <source>
        <strain evidence="7 8">MCWD5</strain>
    </source>
</reference>
<dbReference type="PANTHER" id="PTHR32196:SF72">
    <property type="entry name" value="RIBOSE IMPORT PERMEASE PROTEIN RBSC"/>
    <property type="match status" value="1"/>
</dbReference>
<feature type="transmembrane region" description="Helical" evidence="6">
    <location>
        <begin position="168"/>
        <end position="190"/>
    </location>
</feature>
<sequence>MEKKSVIRKNLIESMIQYFRENAGILIGLLIMCVFMSLRSSVFLTGNNISNVLRQVTTNANLAFGMTFAIILCGIDLSVGSILAFSGTLCAGLIANSGVPVPLAVLCGILAGTLLGFINGFIIAKTQMPPFIVTLAMMQIARGAAYVYTNGMPIRVMVPEYNNIGIGYLGIIPLPVIYTGVFFVFTALLLGKTRYGKYVYAVGGNEDAARFSGINIGRVKVITYTLIGFLASVSGIVICARMYSGQPTAGDGAEMDAIAAVVLGGTSFSGGIGKIGGTLIGVFIIGVLNNGLNLLNVNSFWQLIAKGLVILLAVYIDLLKKKTKKQ</sequence>
<dbReference type="PANTHER" id="PTHR32196">
    <property type="entry name" value="ABC TRANSPORTER PERMEASE PROTEIN YPHD-RELATED-RELATED"/>
    <property type="match status" value="1"/>
</dbReference>
<proteinExistence type="predicted"/>